<dbReference type="EMBL" id="CP036298">
    <property type="protein sequence ID" value="QDV27454.1"/>
    <property type="molecule type" value="Genomic_DNA"/>
</dbReference>
<dbReference type="AlphaFoldDB" id="A0A518GFT1"/>
<dbReference type="RefSeq" id="WP_145084871.1">
    <property type="nucleotide sequence ID" value="NZ_CP036298.1"/>
</dbReference>
<name>A0A518GFT1_9BACT</name>
<sequence length="71" mass="7788">MIDISRSPTATPRNRIEFESIDVETVPNQPGAGVRPLLDSAQQWIRKHPGKCLFAGLVLGGVAGWFTSKLR</sequence>
<protein>
    <submittedName>
        <fullName evidence="1">Uncharacterized protein</fullName>
    </submittedName>
</protein>
<keyword evidence="2" id="KW-1185">Reference proteome</keyword>
<dbReference type="KEGG" id="ahel:Q31a_58430"/>
<organism evidence="1 2">
    <name type="scientific">Aureliella helgolandensis</name>
    <dbReference type="NCBI Taxonomy" id="2527968"/>
    <lineage>
        <taxon>Bacteria</taxon>
        <taxon>Pseudomonadati</taxon>
        <taxon>Planctomycetota</taxon>
        <taxon>Planctomycetia</taxon>
        <taxon>Pirellulales</taxon>
        <taxon>Pirellulaceae</taxon>
        <taxon>Aureliella</taxon>
    </lineage>
</organism>
<evidence type="ECO:0000313" key="1">
    <source>
        <dbReference type="EMBL" id="QDV27454.1"/>
    </source>
</evidence>
<dbReference type="Proteomes" id="UP000318017">
    <property type="component" value="Chromosome"/>
</dbReference>
<gene>
    <name evidence="1" type="ORF">Q31a_58430</name>
</gene>
<proteinExistence type="predicted"/>
<evidence type="ECO:0000313" key="2">
    <source>
        <dbReference type="Proteomes" id="UP000318017"/>
    </source>
</evidence>
<reference evidence="1 2" key="1">
    <citation type="submission" date="2019-02" db="EMBL/GenBank/DDBJ databases">
        <title>Deep-cultivation of Planctomycetes and their phenomic and genomic characterization uncovers novel biology.</title>
        <authorList>
            <person name="Wiegand S."/>
            <person name="Jogler M."/>
            <person name="Boedeker C."/>
            <person name="Pinto D."/>
            <person name="Vollmers J."/>
            <person name="Rivas-Marin E."/>
            <person name="Kohn T."/>
            <person name="Peeters S.H."/>
            <person name="Heuer A."/>
            <person name="Rast P."/>
            <person name="Oberbeckmann S."/>
            <person name="Bunk B."/>
            <person name="Jeske O."/>
            <person name="Meyerdierks A."/>
            <person name="Storesund J.E."/>
            <person name="Kallscheuer N."/>
            <person name="Luecker S."/>
            <person name="Lage O.M."/>
            <person name="Pohl T."/>
            <person name="Merkel B.J."/>
            <person name="Hornburger P."/>
            <person name="Mueller R.-W."/>
            <person name="Bruemmer F."/>
            <person name="Labrenz M."/>
            <person name="Spormann A.M."/>
            <person name="Op den Camp H."/>
            <person name="Overmann J."/>
            <person name="Amann R."/>
            <person name="Jetten M.S.M."/>
            <person name="Mascher T."/>
            <person name="Medema M.H."/>
            <person name="Devos D.P."/>
            <person name="Kaster A.-K."/>
            <person name="Ovreas L."/>
            <person name="Rohde M."/>
            <person name="Galperin M.Y."/>
            <person name="Jogler C."/>
        </authorList>
    </citation>
    <scope>NUCLEOTIDE SEQUENCE [LARGE SCALE GENOMIC DNA]</scope>
    <source>
        <strain evidence="1 2">Q31a</strain>
    </source>
</reference>
<accession>A0A518GFT1</accession>